<dbReference type="Pfam" id="PF01408">
    <property type="entry name" value="GFO_IDH_MocA"/>
    <property type="match status" value="1"/>
</dbReference>
<evidence type="ECO:0000313" key="5">
    <source>
        <dbReference type="Proteomes" id="UP000319143"/>
    </source>
</evidence>
<gene>
    <name evidence="4" type="primary">ligC_2</name>
    <name evidence="4" type="ORF">Poly41_30380</name>
</gene>
<sequence length="437" mass="48416" precursor="true">MSKTSRRRFIRASTAISLSAMAYTNVAQAAARGQQPIVGFIGCGGRSKNLRRTFDDAARISWACDPDENRAKDLQKDTGAKHTTSDLRRVLDDKSVDAIVVATPDHWHAPAAIMGCEAGKHVYVEKPCSHNFLEGRLLVEAARRNQVVVQHGTQSRNNPLAVGAIQMLREGVIGNVLMAKAWNVQRRENIGRAEPTSPPAGVDYDMWVGPAEFMPYQANRFHYDWHWWHNFGTGDIGNDGAHEIDIARWGLGVDGLPSSASAIGGKYYFDDDQQFPDTATCAFQWPGDGSVGGRKQLMFEMRIWSKNYPHNCDTGVEFYGTKGMLFVSKRGKLELWDDSNKRATLSVDRFSNQSLGLPRNHQVDFLQAITENRKPAADIATGHDSVSLIHLANISVRTGRSLRIDPASETITNDEVANRLLSRDYRDGGHWAIPGGV</sequence>
<feature type="chain" id="PRO_5023150591" evidence="1">
    <location>
        <begin position="30"/>
        <end position="437"/>
    </location>
</feature>
<evidence type="ECO:0000256" key="1">
    <source>
        <dbReference type="SAM" id="SignalP"/>
    </source>
</evidence>
<dbReference type="OrthoDB" id="9788246at2"/>
<protein>
    <submittedName>
        <fullName evidence="4">4-carboxy-2-hydroxymuconate-6-semialdehyde dehydrogenase</fullName>
        <ecNumber evidence="4">1.1.1.312</ecNumber>
    </submittedName>
</protein>
<dbReference type="InterPro" id="IPR006311">
    <property type="entry name" value="TAT_signal"/>
</dbReference>
<dbReference type="PROSITE" id="PS51318">
    <property type="entry name" value="TAT"/>
    <property type="match status" value="1"/>
</dbReference>
<dbReference type="EMBL" id="SJPV01000004">
    <property type="protein sequence ID" value="TWU38561.1"/>
    <property type="molecule type" value="Genomic_DNA"/>
</dbReference>
<dbReference type="AlphaFoldDB" id="A0A5C6DSU0"/>
<feature type="signal peptide" evidence="1">
    <location>
        <begin position="1"/>
        <end position="29"/>
    </location>
</feature>
<accession>A0A5C6DSU0</accession>
<dbReference type="SUPFAM" id="SSF55347">
    <property type="entry name" value="Glyceraldehyde-3-phosphate dehydrogenase-like, C-terminal domain"/>
    <property type="match status" value="1"/>
</dbReference>
<reference evidence="4 5" key="1">
    <citation type="submission" date="2019-02" db="EMBL/GenBank/DDBJ databases">
        <title>Deep-cultivation of Planctomycetes and their phenomic and genomic characterization uncovers novel biology.</title>
        <authorList>
            <person name="Wiegand S."/>
            <person name="Jogler M."/>
            <person name="Boedeker C."/>
            <person name="Pinto D."/>
            <person name="Vollmers J."/>
            <person name="Rivas-Marin E."/>
            <person name="Kohn T."/>
            <person name="Peeters S.H."/>
            <person name="Heuer A."/>
            <person name="Rast P."/>
            <person name="Oberbeckmann S."/>
            <person name="Bunk B."/>
            <person name="Jeske O."/>
            <person name="Meyerdierks A."/>
            <person name="Storesund J.E."/>
            <person name="Kallscheuer N."/>
            <person name="Luecker S."/>
            <person name="Lage O.M."/>
            <person name="Pohl T."/>
            <person name="Merkel B.J."/>
            <person name="Hornburger P."/>
            <person name="Mueller R.-W."/>
            <person name="Bruemmer F."/>
            <person name="Labrenz M."/>
            <person name="Spormann A.M."/>
            <person name="Op Den Camp H."/>
            <person name="Overmann J."/>
            <person name="Amann R."/>
            <person name="Jetten M.S.M."/>
            <person name="Mascher T."/>
            <person name="Medema M.H."/>
            <person name="Devos D.P."/>
            <person name="Kaster A.-K."/>
            <person name="Ovreas L."/>
            <person name="Rohde M."/>
            <person name="Galperin M.Y."/>
            <person name="Jogler C."/>
        </authorList>
    </citation>
    <scope>NUCLEOTIDE SEQUENCE [LARGE SCALE GENOMIC DNA]</scope>
    <source>
        <strain evidence="4 5">Poly41</strain>
    </source>
</reference>
<evidence type="ECO:0000259" key="3">
    <source>
        <dbReference type="Pfam" id="PF19051"/>
    </source>
</evidence>
<dbReference type="EC" id="1.1.1.312" evidence="4"/>
<keyword evidence="5" id="KW-1185">Reference proteome</keyword>
<feature type="domain" description="Gfo/Idh/MocA-like oxidoreductase N-terminal" evidence="2">
    <location>
        <begin position="38"/>
        <end position="152"/>
    </location>
</feature>
<dbReference type="GO" id="GO:0050606">
    <property type="term" value="F:4-carboxy-2-hydroxymuconate semialdehyde hemiacetal dehydrogenase activity"/>
    <property type="evidence" value="ECO:0007669"/>
    <property type="project" value="UniProtKB-EC"/>
</dbReference>
<dbReference type="GO" id="GO:0000166">
    <property type="term" value="F:nucleotide binding"/>
    <property type="evidence" value="ECO:0007669"/>
    <property type="project" value="InterPro"/>
</dbReference>
<dbReference type="Pfam" id="PF19051">
    <property type="entry name" value="GFO_IDH_MocA_C2"/>
    <property type="match status" value="2"/>
</dbReference>
<dbReference type="InterPro" id="IPR036291">
    <property type="entry name" value="NAD(P)-bd_dom_sf"/>
</dbReference>
<dbReference type="Proteomes" id="UP000319143">
    <property type="component" value="Unassembled WGS sequence"/>
</dbReference>
<dbReference type="SUPFAM" id="SSF51735">
    <property type="entry name" value="NAD(P)-binding Rossmann-fold domains"/>
    <property type="match status" value="1"/>
</dbReference>
<evidence type="ECO:0000313" key="4">
    <source>
        <dbReference type="EMBL" id="TWU38561.1"/>
    </source>
</evidence>
<dbReference type="InterPro" id="IPR043906">
    <property type="entry name" value="Gfo/Idh/MocA_OxRdtase_bact_C"/>
</dbReference>
<dbReference type="PANTHER" id="PTHR43818">
    <property type="entry name" value="BCDNA.GH03377"/>
    <property type="match status" value="1"/>
</dbReference>
<dbReference type="PANTHER" id="PTHR43818:SF5">
    <property type="entry name" value="OXIDOREDUCTASE FAMILY PROTEIN"/>
    <property type="match status" value="1"/>
</dbReference>
<evidence type="ECO:0000259" key="2">
    <source>
        <dbReference type="Pfam" id="PF01408"/>
    </source>
</evidence>
<feature type="domain" description="Gfo/Idh/MocA-like oxidoreductase bacterial type C-terminal" evidence="3">
    <location>
        <begin position="194"/>
        <end position="255"/>
    </location>
</feature>
<feature type="domain" description="Gfo/Idh/MocA-like oxidoreductase bacterial type C-terminal" evidence="3">
    <location>
        <begin position="355"/>
        <end position="427"/>
    </location>
</feature>
<proteinExistence type="predicted"/>
<keyword evidence="1" id="KW-0732">Signal</keyword>
<dbReference type="Gene3D" id="3.40.50.720">
    <property type="entry name" value="NAD(P)-binding Rossmann-like Domain"/>
    <property type="match status" value="1"/>
</dbReference>
<organism evidence="4 5">
    <name type="scientific">Novipirellula artificiosorum</name>
    <dbReference type="NCBI Taxonomy" id="2528016"/>
    <lineage>
        <taxon>Bacteria</taxon>
        <taxon>Pseudomonadati</taxon>
        <taxon>Planctomycetota</taxon>
        <taxon>Planctomycetia</taxon>
        <taxon>Pirellulales</taxon>
        <taxon>Pirellulaceae</taxon>
        <taxon>Novipirellula</taxon>
    </lineage>
</organism>
<name>A0A5C6DSU0_9BACT</name>
<dbReference type="InterPro" id="IPR000683">
    <property type="entry name" value="Gfo/Idh/MocA-like_OxRdtase_N"/>
</dbReference>
<dbReference type="Gene3D" id="3.30.360.10">
    <property type="entry name" value="Dihydrodipicolinate Reductase, domain 2"/>
    <property type="match status" value="1"/>
</dbReference>
<dbReference type="InterPro" id="IPR050463">
    <property type="entry name" value="Gfo/Idh/MocA_oxidrdct_glycsds"/>
</dbReference>
<dbReference type="RefSeq" id="WP_146526935.1">
    <property type="nucleotide sequence ID" value="NZ_SJPV01000004.1"/>
</dbReference>
<comment type="caution">
    <text evidence="4">The sequence shown here is derived from an EMBL/GenBank/DDBJ whole genome shotgun (WGS) entry which is preliminary data.</text>
</comment>
<keyword evidence="4" id="KW-0560">Oxidoreductase</keyword>